<accession>A0A1G7B752</accession>
<keyword evidence="3" id="KW-0804">Transcription</keyword>
<keyword evidence="6" id="KW-1185">Reference proteome</keyword>
<proteinExistence type="predicted"/>
<keyword evidence="1" id="KW-0805">Transcription regulation</keyword>
<dbReference type="AlphaFoldDB" id="A0A1G7B752"/>
<reference evidence="5 6" key="1">
    <citation type="submission" date="2016-10" db="EMBL/GenBank/DDBJ databases">
        <authorList>
            <person name="de Groot N.N."/>
        </authorList>
    </citation>
    <scope>NUCLEOTIDE SEQUENCE [LARGE SCALE GENOMIC DNA]</scope>
    <source>
        <strain evidence="5 6">CGMCC 1.9109</strain>
    </source>
</reference>
<dbReference type="PANTHER" id="PTHR33154">
    <property type="entry name" value="TRANSCRIPTIONAL REGULATOR, ARSR FAMILY"/>
    <property type="match status" value="1"/>
</dbReference>
<evidence type="ECO:0000259" key="4">
    <source>
        <dbReference type="PROSITE" id="PS50987"/>
    </source>
</evidence>
<organism evidence="5 6">
    <name type="scientific">Kordiimonas lacus</name>
    <dbReference type="NCBI Taxonomy" id="637679"/>
    <lineage>
        <taxon>Bacteria</taxon>
        <taxon>Pseudomonadati</taxon>
        <taxon>Pseudomonadota</taxon>
        <taxon>Alphaproteobacteria</taxon>
        <taxon>Kordiimonadales</taxon>
        <taxon>Kordiimonadaceae</taxon>
        <taxon>Kordiimonas</taxon>
    </lineage>
</organism>
<protein>
    <submittedName>
        <fullName evidence="5">DNA-binding transcriptional regulator, ArsR family</fullName>
    </submittedName>
</protein>
<dbReference type="GO" id="GO:0003677">
    <property type="term" value="F:DNA binding"/>
    <property type="evidence" value="ECO:0007669"/>
    <property type="project" value="UniProtKB-KW"/>
</dbReference>
<dbReference type="InterPro" id="IPR036390">
    <property type="entry name" value="WH_DNA-bd_sf"/>
</dbReference>
<feature type="domain" description="HTH arsR-type" evidence="4">
    <location>
        <begin position="1"/>
        <end position="92"/>
    </location>
</feature>
<evidence type="ECO:0000313" key="5">
    <source>
        <dbReference type="EMBL" id="SDE22909.1"/>
    </source>
</evidence>
<dbReference type="Proteomes" id="UP000183685">
    <property type="component" value="Unassembled WGS sequence"/>
</dbReference>
<evidence type="ECO:0000313" key="6">
    <source>
        <dbReference type="Proteomes" id="UP000183685"/>
    </source>
</evidence>
<dbReference type="PROSITE" id="PS50987">
    <property type="entry name" value="HTH_ARSR_2"/>
    <property type="match status" value="1"/>
</dbReference>
<dbReference type="EMBL" id="FNAK01000005">
    <property type="protein sequence ID" value="SDE22909.1"/>
    <property type="molecule type" value="Genomic_DNA"/>
</dbReference>
<dbReference type="InterPro" id="IPR036388">
    <property type="entry name" value="WH-like_DNA-bd_sf"/>
</dbReference>
<dbReference type="SMART" id="SM00418">
    <property type="entry name" value="HTH_ARSR"/>
    <property type="match status" value="1"/>
</dbReference>
<dbReference type="PANTHER" id="PTHR33154:SF33">
    <property type="entry name" value="TRANSCRIPTIONAL REPRESSOR SDPR"/>
    <property type="match status" value="1"/>
</dbReference>
<dbReference type="InterPro" id="IPR001845">
    <property type="entry name" value="HTH_ArsR_DNA-bd_dom"/>
</dbReference>
<dbReference type="GO" id="GO:0003700">
    <property type="term" value="F:DNA-binding transcription factor activity"/>
    <property type="evidence" value="ECO:0007669"/>
    <property type="project" value="InterPro"/>
</dbReference>
<dbReference type="Gene3D" id="1.10.10.10">
    <property type="entry name" value="Winged helix-like DNA-binding domain superfamily/Winged helix DNA-binding domain"/>
    <property type="match status" value="1"/>
</dbReference>
<keyword evidence="2 5" id="KW-0238">DNA-binding</keyword>
<name>A0A1G7B752_9PROT</name>
<evidence type="ECO:0000256" key="1">
    <source>
        <dbReference type="ARBA" id="ARBA00023015"/>
    </source>
</evidence>
<dbReference type="Pfam" id="PF12840">
    <property type="entry name" value="HTH_20"/>
    <property type="match status" value="1"/>
</dbReference>
<gene>
    <name evidence="5" type="ORF">SAMN04488071_2395</name>
</gene>
<dbReference type="SUPFAM" id="SSF46785">
    <property type="entry name" value="Winged helix' DNA-binding domain"/>
    <property type="match status" value="1"/>
</dbReference>
<sequence>MSAVFKALSDDTRLLVLEELRKRDNQSLFEICVRVIEQHDLSLSRQALSRHLNVLEAAGLITTEWSGRTKVHTLNRTPIGDHIQPWMKPFLE</sequence>
<dbReference type="CDD" id="cd00090">
    <property type="entry name" value="HTH_ARSR"/>
    <property type="match status" value="1"/>
</dbReference>
<evidence type="ECO:0000256" key="2">
    <source>
        <dbReference type="ARBA" id="ARBA00023125"/>
    </source>
</evidence>
<dbReference type="InterPro" id="IPR011991">
    <property type="entry name" value="ArsR-like_HTH"/>
</dbReference>
<evidence type="ECO:0000256" key="3">
    <source>
        <dbReference type="ARBA" id="ARBA00023163"/>
    </source>
</evidence>
<dbReference type="InterPro" id="IPR051081">
    <property type="entry name" value="HTH_MetalResp_TranReg"/>
</dbReference>